<dbReference type="AlphaFoldDB" id="A0A392PR70"/>
<dbReference type="InterPro" id="IPR014001">
    <property type="entry name" value="Helicase_ATP-bd"/>
</dbReference>
<protein>
    <submittedName>
        <fullName evidence="2">Transcription regulatory protein SNF2-like</fullName>
    </submittedName>
</protein>
<sequence length="117" mass="12958">VTEQPSILQGGELRPYQIEGLQWMLSLFNNNLNGILADEMGLGKTIQTISLIAYLLEYKGVTGPFLIVAPKAVLPNWVNEFSTWAPSITAVLYDGRMDERKAIKEELSGEGKFNGID</sequence>
<name>A0A392PR70_9FABA</name>
<dbReference type="Pfam" id="PF00176">
    <property type="entry name" value="SNF2-rel_dom"/>
    <property type="match status" value="1"/>
</dbReference>
<feature type="non-terminal residue" evidence="2">
    <location>
        <position position="1"/>
    </location>
</feature>
<dbReference type="PANTHER" id="PTHR10799">
    <property type="entry name" value="SNF2/RAD54 HELICASE FAMILY"/>
    <property type="match status" value="1"/>
</dbReference>
<dbReference type="PROSITE" id="PS51192">
    <property type="entry name" value="HELICASE_ATP_BIND_1"/>
    <property type="match status" value="1"/>
</dbReference>
<dbReference type="InterPro" id="IPR000330">
    <property type="entry name" value="SNF2_N"/>
</dbReference>
<feature type="domain" description="Helicase ATP-binding" evidence="1">
    <location>
        <begin position="25"/>
        <end position="117"/>
    </location>
</feature>
<evidence type="ECO:0000259" key="1">
    <source>
        <dbReference type="PROSITE" id="PS51192"/>
    </source>
</evidence>
<dbReference type="InterPro" id="IPR027417">
    <property type="entry name" value="P-loop_NTPase"/>
</dbReference>
<dbReference type="InterPro" id="IPR038718">
    <property type="entry name" value="SNF2-like_sf"/>
</dbReference>
<evidence type="ECO:0000313" key="2">
    <source>
        <dbReference type="EMBL" id="MCI14334.1"/>
    </source>
</evidence>
<proteinExistence type="predicted"/>
<evidence type="ECO:0000313" key="3">
    <source>
        <dbReference type="Proteomes" id="UP000265520"/>
    </source>
</evidence>
<keyword evidence="3" id="KW-1185">Reference proteome</keyword>
<dbReference type="Gene3D" id="3.40.50.10810">
    <property type="entry name" value="Tandem AAA-ATPase domain"/>
    <property type="match status" value="1"/>
</dbReference>
<comment type="caution">
    <text evidence="2">The sequence shown here is derived from an EMBL/GenBank/DDBJ whole genome shotgun (WGS) entry which is preliminary data.</text>
</comment>
<dbReference type="EMBL" id="LXQA010091970">
    <property type="protein sequence ID" value="MCI14334.1"/>
    <property type="molecule type" value="Genomic_DNA"/>
</dbReference>
<accession>A0A392PR70</accession>
<reference evidence="2 3" key="1">
    <citation type="journal article" date="2018" name="Front. Plant Sci.">
        <title>Red Clover (Trifolium pratense) and Zigzag Clover (T. medium) - A Picture of Genomic Similarities and Differences.</title>
        <authorList>
            <person name="Dluhosova J."/>
            <person name="Istvanek J."/>
            <person name="Nedelnik J."/>
            <person name="Repkova J."/>
        </authorList>
    </citation>
    <scope>NUCLEOTIDE SEQUENCE [LARGE SCALE GENOMIC DNA]</scope>
    <source>
        <strain evidence="3">cv. 10/8</strain>
        <tissue evidence="2">Leaf</tissue>
    </source>
</reference>
<organism evidence="2 3">
    <name type="scientific">Trifolium medium</name>
    <dbReference type="NCBI Taxonomy" id="97028"/>
    <lineage>
        <taxon>Eukaryota</taxon>
        <taxon>Viridiplantae</taxon>
        <taxon>Streptophyta</taxon>
        <taxon>Embryophyta</taxon>
        <taxon>Tracheophyta</taxon>
        <taxon>Spermatophyta</taxon>
        <taxon>Magnoliopsida</taxon>
        <taxon>eudicotyledons</taxon>
        <taxon>Gunneridae</taxon>
        <taxon>Pentapetalae</taxon>
        <taxon>rosids</taxon>
        <taxon>fabids</taxon>
        <taxon>Fabales</taxon>
        <taxon>Fabaceae</taxon>
        <taxon>Papilionoideae</taxon>
        <taxon>50 kb inversion clade</taxon>
        <taxon>NPAAA clade</taxon>
        <taxon>Hologalegina</taxon>
        <taxon>IRL clade</taxon>
        <taxon>Trifolieae</taxon>
        <taxon>Trifolium</taxon>
    </lineage>
</organism>
<dbReference type="GO" id="GO:0005524">
    <property type="term" value="F:ATP binding"/>
    <property type="evidence" value="ECO:0007669"/>
    <property type="project" value="InterPro"/>
</dbReference>
<dbReference type="SUPFAM" id="SSF52540">
    <property type="entry name" value="P-loop containing nucleoside triphosphate hydrolases"/>
    <property type="match status" value="1"/>
</dbReference>
<dbReference type="Proteomes" id="UP000265520">
    <property type="component" value="Unassembled WGS sequence"/>
</dbReference>